<feature type="domain" description="EAL" evidence="2">
    <location>
        <begin position="392"/>
        <end position="646"/>
    </location>
</feature>
<dbReference type="AlphaFoldDB" id="A0A810MQK0"/>
<dbReference type="InterPro" id="IPR035919">
    <property type="entry name" value="EAL_sf"/>
</dbReference>
<sequence>MAAAGVAVAAVEELTTPVSVALATGAPWRQIFWRDFDLRMLGRAVELVLAALTIAAISVQPSLILMFPFAILSVWQVGSHRLRLRAERQMWTTLSEATGSLNTLSDLNALLNLAVRSVAALFGAGRVEVELWTAGQERLVRMDQGVVSEEAPDVHLSGSAFVSCALESFSDGPIGILRVYLSGSRDQLSDREQAALRSFAASLSRAVNNAILHADLAVVAESHAQAARTDPLTGLPNRVGLMRELEEAVRRSDGPGLLLLDLNGFKKINDTLGHTVGDHLLVGVAERLATASARVGGFPARLGGDEFAVVLAGRGNRHPAIAAQILTEINGLISVAGMEIDVRASGGVATAAGRVNIQALVDDADAAMYRAKASQVPVVVHTPPEDGGPPRRLDLANEIGAGLSAGAFVLRFQPIVDLVSGRVVGCEALARWEHPVHGLLAPAAWLNLVEQSDHLAAFTQYVLRQALDAQREWTEAGLDLLVSVNISPRCLLDEGFARTVHALIQTRRADPGRVVLELSETVPVSGLEAVDRTVTALRAAGVRVALDDFGAGPSSSLSVVSRLPIDEIRIHRSQVARMDSSRAAAVVVGAAIELGRDLGLAVVAEGVATVEQRRVLAGLGCRYGQGSLFADPMPSRAVIDLLSDGRGVAEPLPEVEVPALVGEAVAP</sequence>
<feature type="transmembrane region" description="Helical" evidence="1">
    <location>
        <begin position="47"/>
        <end position="75"/>
    </location>
</feature>
<evidence type="ECO:0008006" key="6">
    <source>
        <dbReference type="Google" id="ProtNLM"/>
    </source>
</evidence>
<dbReference type="InterPro" id="IPR050706">
    <property type="entry name" value="Cyclic-di-GMP_PDE-like"/>
</dbReference>
<dbReference type="CDD" id="cd01949">
    <property type="entry name" value="GGDEF"/>
    <property type="match status" value="1"/>
</dbReference>
<dbReference type="SMART" id="SM00267">
    <property type="entry name" value="GGDEF"/>
    <property type="match status" value="1"/>
</dbReference>
<evidence type="ECO:0000256" key="1">
    <source>
        <dbReference type="SAM" id="Phobius"/>
    </source>
</evidence>
<keyword evidence="5" id="KW-1185">Reference proteome</keyword>
<dbReference type="SUPFAM" id="SSF141868">
    <property type="entry name" value="EAL domain-like"/>
    <property type="match status" value="1"/>
</dbReference>
<keyword evidence="1" id="KW-0472">Membrane</keyword>
<organism evidence="4 5">
    <name type="scientific">Polymorphospora rubra</name>
    <dbReference type="NCBI Taxonomy" id="338584"/>
    <lineage>
        <taxon>Bacteria</taxon>
        <taxon>Bacillati</taxon>
        <taxon>Actinomycetota</taxon>
        <taxon>Actinomycetes</taxon>
        <taxon>Micromonosporales</taxon>
        <taxon>Micromonosporaceae</taxon>
        <taxon>Polymorphospora</taxon>
    </lineage>
</organism>
<dbReference type="InterPro" id="IPR029787">
    <property type="entry name" value="Nucleotide_cyclase"/>
</dbReference>
<dbReference type="CDD" id="cd01948">
    <property type="entry name" value="EAL"/>
    <property type="match status" value="1"/>
</dbReference>
<dbReference type="InterPro" id="IPR001633">
    <property type="entry name" value="EAL_dom"/>
</dbReference>
<dbReference type="InterPro" id="IPR043128">
    <property type="entry name" value="Rev_trsase/Diguanyl_cyclase"/>
</dbReference>
<evidence type="ECO:0000259" key="3">
    <source>
        <dbReference type="PROSITE" id="PS50887"/>
    </source>
</evidence>
<proteinExistence type="predicted"/>
<reference evidence="4" key="1">
    <citation type="submission" date="2020-08" db="EMBL/GenBank/DDBJ databases">
        <title>Whole genome shotgun sequence of Polymorphospora rubra NBRC 101157.</title>
        <authorList>
            <person name="Komaki H."/>
            <person name="Tamura T."/>
        </authorList>
    </citation>
    <scope>NUCLEOTIDE SEQUENCE</scope>
    <source>
        <strain evidence="4">NBRC 101157</strain>
    </source>
</reference>
<dbReference type="EMBL" id="AP023359">
    <property type="protein sequence ID" value="BCJ62984.1"/>
    <property type="molecule type" value="Genomic_DNA"/>
</dbReference>
<keyword evidence="1" id="KW-0812">Transmembrane</keyword>
<dbReference type="Pfam" id="PF00990">
    <property type="entry name" value="GGDEF"/>
    <property type="match status" value="1"/>
</dbReference>
<dbReference type="SUPFAM" id="SSF55073">
    <property type="entry name" value="Nucleotide cyclase"/>
    <property type="match status" value="1"/>
</dbReference>
<name>A0A810MQK0_9ACTN</name>
<dbReference type="PROSITE" id="PS50883">
    <property type="entry name" value="EAL"/>
    <property type="match status" value="1"/>
</dbReference>
<keyword evidence="1" id="KW-1133">Transmembrane helix</keyword>
<dbReference type="PROSITE" id="PS50887">
    <property type="entry name" value="GGDEF"/>
    <property type="match status" value="1"/>
</dbReference>
<dbReference type="Gene3D" id="3.30.70.270">
    <property type="match status" value="1"/>
</dbReference>
<accession>A0A810MQK0</accession>
<gene>
    <name evidence="4" type="ORF">Prubr_00050</name>
</gene>
<dbReference type="InterPro" id="IPR000160">
    <property type="entry name" value="GGDEF_dom"/>
</dbReference>
<dbReference type="NCBIfam" id="TIGR00254">
    <property type="entry name" value="GGDEF"/>
    <property type="match status" value="1"/>
</dbReference>
<feature type="domain" description="GGDEF" evidence="3">
    <location>
        <begin position="253"/>
        <end position="384"/>
    </location>
</feature>
<protein>
    <recommendedName>
        <fullName evidence="6">Diguanylate cyclase/phosphodiesterase</fullName>
    </recommendedName>
</protein>
<dbReference type="KEGG" id="pry:Prubr_00050"/>
<dbReference type="SMART" id="SM00052">
    <property type="entry name" value="EAL"/>
    <property type="match status" value="1"/>
</dbReference>
<evidence type="ECO:0000259" key="2">
    <source>
        <dbReference type="PROSITE" id="PS50883"/>
    </source>
</evidence>
<dbReference type="PANTHER" id="PTHR33121">
    <property type="entry name" value="CYCLIC DI-GMP PHOSPHODIESTERASE PDEF"/>
    <property type="match status" value="1"/>
</dbReference>
<evidence type="ECO:0000313" key="4">
    <source>
        <dbReference type="EMBL" id="BCJ62984.1"/>
    </source>
</evidence>
<dbReference type="PANTHER" id="PTHR33121:SF70">
    <property type="entry name" value="SIGNALING PROTEIN YKOW"/>
    <property type="match status" value="1"/>
</dbReference>
<dbReference type="GO" id="GO:0071111">
    <property type="term" value="F:cyclic-guanylate-specific phosphodiesterase activity"/>
    <property type="evidence" value="ECO:0007669"/>
    <property type="project" value="InterPro"/>
</dbReference>
<dbReference type="SUPFAM" id="SSF55781">
    <property type="entry name" value="GAF domain-like"/>
    <property type="match status" value="1"/>
</dbReference>
<dbReference type="Gene3D" id="3.20.20.450">
    <property type="entry name" value="EAL domain"/>
    <property type="match status" value="1"/>
</dbReference>
<dbReference type="Proteomes" id="UP000680866">
    <property type="component" value="Chromosome"/>
</dbReference>
<evidence type="ECO:0000313" key="5">
    <source>
        <dbReference type="Proteomes" id="UP000680866"/>
    </source>
</evidence>
<dbReference type="Pfam" id="PF00563">
    <property type="entry name" value="EAL"/>
    <property type="match status" value="1"/>
</dbReference>